<keyword evidence="4 6" id="KW-1133">Transmembrane helix</keyword>
<dbReference type="InterPro" id="IPR050250">
    <property type="entry name" value="Macrolide_Exporter_MacB"/>
</dbReference>
<evidence type="ECO:0000256" key="1">
    <source>
        <dbReference type="ARBA" id="ARBA00004651"/>
    </source>
</evidence>
<dbReference type="InterPro" id="IPR047699">
    <property type="entry name" value="Permease_put_prefix"/>
</dbReference>
<evidence type="ECO:0000256" key="5">
    <source>
        <dbReference type="ARBA" id="ARBA00023136"/>
    </source>
</evidence>
<feature type="transmembrane region" description="Helical" evidence="6">
    <location>
        <begin position="503"/>
        <end position="527"/>
    </location>
</feature>
<feature type="transmembrane region" description="Helical" evidence="6">
    <location>
        <begin position="459"/>
        <end position="482"/>
    </location>
</feature>
<evidence type="ECO:0000256" key="4">
    <source>
        <dbReference type="ARBA" id="ARBA00022989"/>
    </source>
</evidence>
<dbReference type="GO" id="GO:0005886">
    <property type="term" value="C:plasma membrane"/>
    <property type="evidence" value="ECO:0007669"/>
    <property type="project" value="UniProtKB-SubCell"/>
</dbReference>
<dbReference type="PANTHER" id="PTHR30572">
    <property type="entry name" value="MEMBRANE COMPONENT OF TRANSPORTER-RELATED"/>
    <property type="match status" value="1"/>
</dbReference>
<dbReference type="Proteomes" id="UP000198790">
    <property type="component" value="Unassembled WGS sequence"/>
</dbReference>
<proteinExistence type="predicted"/>
<gene>
    <name evidence="9" type="ORF">SAMN04489723_10357</name>
</gene>
<evidence type="ECO:0000256" key="2">
    <source>
        <dbReference type="ARBA" id="ARBA00022475"/>
    </source>
</evidence>
<feature type="transmembrane region" description="Helical" evidence="6">
    <location>
        <begin position="411"/>
        <end position="439"/>
    </location>
</feature>
<feature type="domain" description="ABC3 transporter permease C-terminal" evidence="7">
    <location>
        <begin position="370"/>
        <end position="487"/>
    </location>
</feature>
<dbReference type="Pfam" id="PF02687">
    <property type="entry name" value="FtsX"/>
    <property type="match status" value="2"/>
</dbReference>
<feature type="transmembrane region" description="Helical" evidence="6">
    <location>
        <begin position="825"/>
        <end position="849"/>
    </location>
</feature>
<evidence type="ECO:0000313" key="9">
    <source>
        <dbReference type="EMBL" id="SFA97670.1"/>
    </source>
</evidence>
<accession>A0A1I0XBF1</accession>
<feature type="transmembrane region" description="Helical" evidence="6">
    <location>
        <begin position="744"/>
        <end position="764"/>
    </location>
</feature>
<keyword evidence="5 6" id="KW-0472">Membrane</keyword>
<organism evidence="9 10">
    <name type="scientific">Algoriphagus aquimarinus</name>
    <dbReference type="NCBI Taxonomy" id="237018"/>
    <lineage>
        <taxon>Bacteria</taxon>
        <taxon>Pseudomonadati</taxon>
        <taxon>Bacteroidota</taxon>
        <taxon>Cytophagia</taxon>
        <taxon>Cytophagales</taxon>
        <taxon>Cyclobacteriaceae</taxon>
        <taxon>Algoriphagus</taxon>
    </lineage>
</organism>
<evidence type="ECO:0000256" key="6">
    <source>
        <dbReference type="SAM" id="Phobius"/>
    </source>
</evidence>
<feature type="domain" description="ABC3 transporter permease C-terminal" evidence="7">
    <location>
        <begin position="747"/>
        <end position="861"/>
    </location>
</feature>
<reference evidence="9 10" key="1">
    <citation type="submission" date="2016-10" db="EMBL/GenBank/DDBJ databases">
        <authorList>
            <person name="de Groot N.N."/>
        </authorList>
    </citation>
    <scope>NUCLEOTIDE SEQUENCE [LARGE SCALE GENOMIC DNA]</scope>
    <source>
        <strain evidence="9 10">DSM 23399</strain>
    </source>
</reference>
<evidence type="ECO:0000256" key="3">
    <source>
        <dbReference type="ARBA" id="ARBA00022692"/>
    </source>
</evidence>
<keyword evidence="10" id="KW-1185">Reference proteome</keyword>
<feature type="transmembrane region" description="Helical" evidence="6">
    <location>
        <begin position="366"/>
        <end position="390"/>
    </location>
</feature>
<feature type="transmembrane region" description="Helical" evidence="6">
    <location>
        <begin position="101"/>
        <end position="121"/>
    </location>
</feature>
<dbReference type="EMBL" id="FOKK01000003">
    <property type="protein sequence ID" value="SFA97670.1"/>
    <property type="molecule type" value="Genomic_DNA"/>
</dbReference>
<dbReference type="Pfam" id="PF12704">
    <property type="entry name" value="MacB_PCD"/>
    <property type="match status" value="2"/>
</dbReference>
<dbReference type="GO" id="GO:0022857">
    <property type="term" value="F:transmembrane transporter activity"/>
    <property type="evidence" value="ECO:0007669"/>
    <property type="project" value="TreeGrafter"/>
</dbReference>
<comment type="subcellular location">
    <subcellularLocation>
        <location evidence="1">Cell membrane</location>
        <topology evidence="1">Multi-pass membrane protein</topology>
    </subcellularLocation>
</comment>
<dbReference type="STRING" id="237018.SAMN04489723_10357"/>
<dbReference type="InterPro" id="IPR003838">
    <property type="entry name" value="ABC3_permease_C"/>
</dbReference>
<dbReference type="NCBIfam" id="NF038404">
    <property type="entry name" value="perm_prefix_2"/>
    <property type="match status" value="1"/>
</dbReference>
<keyword evidence="2" id="KW-1003">Cell membrane</keyword>
<dbReference type="AlphaFoldDB" id="A0A1I0XBF1"/>
<evidence type="ECO:0000259" key="7">
    <source>
        <dbReference type="Pfam" id="PF02687"/>
    </source>
</evidence>
<sequence length="868" mass="97326">MDTKLKHHPPKWPDRFLEFYCSPSRLEQIQGDAYELFYMNLEERGIRYARFRFLIHVLSFFRWGNIRRSKPSYQTYNQGAMFKNYMKIGWRNLVKQKGTTFISIFGLAAAVGCCLVAYLFIEQVWFKGMHQENKDEIYQITYTAEGENGKTTYGTVAEPISELISDELPNIKAQTRILTDFPVLIHKNESYFQRAQYVDPGYMEMFTYSMLYGYPGALNEPEQVILTEELSTKLFGNTHPIGQDIALITNGEEKLYKVGGVFKSFNDMEMFNFDLLVNMSTHSNENHALPLKDAWASELWTFIQLEKDVDAGSLSTGLAEIVSAQNKINPENPYLSLQLESFNDLVKNSENVERGVVSFLAVAPQILLSAIGIFILILAVFNYINISILMASRRLKEIGVRKVIGSNKGQLIAQFLSENLMVCFMAIVLGLLLAAFIFLPGFNEIASKNIKIDLLNDHLVWMFLGAMLLFITLVSGLYPAIYITSFKPINILKGNQQMGSKSVFTSVLLTFQFTLAIISIVAGVAFVQTNHINANRDWGYDSSDKIIVNVPSSQDYLPLKNKLSALASVIEVSGSQDYVGNWIREEELVFHEEKYEISLLNAEANYPELLDLKLKQGRMFNTELISDTQESVLVNQTFLDELGLIFPLTEKIILDSASYDVVGVVEDFHTIFFQSFIDPMVIRASPDTTFNYLTLKMTSGTAYSSMESVKKIWHEAIPRGLFEGKLQTEVFDREFSDVNGVSNILLFSAILAVVLAALGLFGLVSLNMNSRIKDFCVRKVFGADAGDLSMKLAKRYLIIWGVASVLGGGISIVLVSAFLNTFFAFHSGVGLIPIGLGLLILLLVVAGTVGSQILKIVKANPATILKAE</sequence>
<dbReference type="InterPro" id="IPR025857">
    <property type="entry name" value="MacB_PCD"/>
</dbReference>
<dbReference type="PANTHER" id="PTHR30572:SF18">
    <property type="entry name" value="ABC-TYPE MACROLIDE FAMILY EXPORT SYSTEM PERMEASE COMPONENT 2"/>
    <property type="match status" value="1"/>
</dbReference>
<keyword evidence="3 6" id="KW-0812">Transmembrane</keyword>
<feature type="transmembrane region" description="Helical" evidence="6">
    <location>
        <begin position="797"/>
        <end position="819"/>
    </location>
</feature>
<feature type="domain" description="MacB-like periplasmic core" evidence="8">
    <location>
        <begin position="515"/>
        <end position="700"/>
    </location>
</feature>
<evidence type="ECO:0000259" key="8">
    <source>
        <dbReference type="Pfam" id="PF12704"/>
    </source>
</evidence>
<dbReference type="RefSeq" id="WP_092895000.1">
    <property type="nucleotide sequence ID" value="NZ_FOKK01000003.1"/>
</dbReference>
<evidence type="ECO:0000313" key="10">
    <source>
        <dbReference type="Proteomes" id="UP000198790"/>
    </source>
</evidence>
<name>A0A1I0XBF1_9BACT</name>
<feature type="domain" description="MacB-like periplasmic core" evidence="8">
    <location>
        <begin position="100"/>
        <end position="314"/>
    </location>
</feature>
<dbReference type="OrthoDB" id="5933722at2"/>
<protein>
    <submittedName>
        <fullName evidence="9">MacB-like core domain-containing protein</fullName>
    </submittedName>
</protein>